<organism evidence="7 8">
    <name type="scientific">Streptomyces rimosus subsp. rimosus</name>
    <dbReference type="NCBI Taxonomy" id="132474"/>
    <lineage>
        <taxon>Bacteria</taxon>
        <taxon>Bacillati</taxon>
        <taxon>Actinomycetota</taxon>
        <taxon>Actinomycetes</taxon>
        <taxon>Kitasatosporales</taxon>
        <taxon>Streptomycetaceae</taxon>
        <taxon>Streptomyces</taxon>
    </lineage>
</organism>
<dbReference type="Pfam" id="PF09375">
    <property type="entry name" value="Peptidase_M75"/>
    <property type="match status" value="1"/>
</dbReference>
<evidence type="ECO:0000313" key="7">
    <source>
        <dbReference type="EMBL" id="UNZ06304.1"/>
    </source>
</evidence>
<dbReference type="NCBIfam" id="NF041757">
    <property type="entry name" value="EfeO"/>
    <property type="match status" value="1"/>
</dbReference>
<dbReference type="InterPro" id="IPR028096">
    <property type="entry name" value="EfeO_Cupredoxin"/>
</dbReference>
<protein>
    <submittedName>
        <fullName evidence="7">Efem/EfeO family lipoprotein</fullName>
    </submittedName>
</protein>
<dbReference type="InterPro" id="IPR053377">
    <property type="entry name" value="Iron_uptake_EfeM/EfeO"/>
</dbReference>
<sequence>MRALRSAAAVTAAVAATLTAVSGCAQKSDAAADDAQDGAVHVTATDDGCAVSKKEFPAGHLRLAVKNKGTKVTEVYVYAPGDRIVTERENIGPGTGADIVAEIAPGTYEIACKPGMKGSGIRQKVTATGKSTAPARDPKLDKAVAAYRAYVQEQADRTLPEARKFADAVKAGDIEAAKKAYAVSRTGWERTEPVAESFGDIDPKVDVRADGLEDGQQWTGWHKLEQSLWEKKEITADDKKLADRLITDLEDWRKRVGKAEITPTSMANGAKELLDEVATGKVTGEEERYSHTDLSDFQANVEGAQKAYELLKPVAAERRPELTKELDKQFAAIRALLDRHRDSGSPDGFAAYDTVGKDERKELSDGVNALAEPLSKLAAAVATAK</sequence>
<feature type="signal peptide" evidence="4">
    <location>
        <begin position="1"/>
        <end position="27"/>
    </location>
</feature>
<dbReference type="PROSITE" id="PS51257">
    <property type="entry name" value="PROKAR_LIPOPROTEIN"/>
    <property type="match status" value="1"/>
</dbReference>
<dbReference type="InterPro" id="IPR034981">
    <property type="entry name" value="Imelysin-like_EfeO/Algp7"/>
</dbReference>
<evidence type="ECO:0000313" key="8">
    <source>
        <dbReference type="Proteomes" id="UP000829494"/>
    </source>
</evidence>
<reference evidence="7 8" key="1">
    <citation type="submission" date="2022-03" db="EMBL/GenBank/DDBJ databases">
        <title>Complete genome of Streptomyces rimosus ssp. rimosus R7 (=ATCC 10970).</title>
        <authorList>
            <person name="Beganovic S."/>
            <person name="Ruckert C."/>
            <person name="Busche T."/>
            <person name="Kalinowski J."/>
            <person name="Wittmann C."/>
        </authorList>
    </citation>
    <scope>NUCLEOTIDE SEQUENCE [LARGE SCALE GENOMIC DNA]</scope>
    <source>
        <strain evidence="7 8">R7</strain>
    </source>
</reference>
<dbReference type="CDD" id="cd14656">
    <property type="entry name" value="Imelysin-like_EfeO"/>
    <property type="match status" value="1"/>
</dbReference>
<evidence type="ECO:0000259" key="5">
    <source>
        <dbReference type="Pfam" id="PF09375"/>
    </source>
</evidence>
<keyword evidence="7" id="KW-0449">Lipoprotein</keyword>
<dbReference type="InterPro" id="IPR038352">
    <property type="entry name" value="Imelysin_sf"/>
</dbReference>
<feature type="domain" description="Imelysin-like" evidence="5">
    <location>
        <begin position="143"/>
        <end position="377"/>
    </location>
</feature>
<accession>A0ABY3Z8D0</accession>
<evidence type="ECO:0000256" key="2">
    <source>
        <dbReference type="ARBA" id="ARBA00005989"/>
    </source>
</evidence>
<evidence type="ECO:0000256" key="4">
    <source>
        <dbReference type="SAM" id="SignalP"/>
    </source>
</evidence>
<dbReference type="InterPro" id="IPR050894">
    <property type="entry name" value="EfeM/EfeO_iron_uptake"/>
</dbReference>
<evidence type="ECO:0000256" key="1">
    <source>
        <dbReference type="ARBA" id="ARBA00004418"/>
    </source>
</evidence>
<feature type="domain" description="EfeO-type cupredoxin-like" evidence="6">
    <location>
        <begin position="22"/>
        <end position="117"/>
    </location>
</feature>
<dbReference type="PANTHER" id="PTHR39192">
    <property type="entry name" value="IRON UPTAKE SYSTEM COMPONENT EFEO"/>
    <property type="match status" value="1"/>
</dbReference>
<dbReference type="RefSeq" id="WP_003987289.1">
    <property type="nucleotide sequence ID" value="NZ_CP043497.1"/>
</dbReference>
<dbReference type="PANTHER" id="PTHR39192:SF1">
    <property type="entry name" value="IRON UPTAKE SYSTEM COMPONENT EFEO"/>
    <property type="match status" value="1"/>
</dbReference>
<dbReference type="Gene3D" id="1.20.1420.20">
    <property type="entry name" value="M75 peptidase, HXXE motif"/>
    <property type="match status" value="1"/>
</dbReference>
<dbReference type="Pfam" id="PF13473">
    <property type="entry name" value="Cupredoxin_1"/>
    <property type="match status" value="1"/>
</dbReference>
<dbReference type="EMBL" id="CP094298">
    <property type="protein sequence ID" value="UNZ06304.1"/>
    <property type="molecule type" value="Genomic_DNA"/>
</dbReference>
<feature type="chain" id="PRO_5046446557" evidence="4">
    <location>
        <begin position="28"/>
        <end position="385"/>
    </location>
</feature>
<name>A0ABY3Z8D0_STRRM</name>
<gene>
    <name evidence="7" type="ORF">SRIMR7_29560</name>
</gene>
<evidence type="ECO:0000256" key="3">
    <source>
        <dbReference type="ARBA" id="ARBA00022729"/>
    </source>
</evidence>
<comment type="similarity">
    <text evidence="2">Belongs to the EfeM/EfeO family.</text>
</comment>
<evidence type="ECO:0000259" key="6">
    <source>
        <dbReference type="Pfam" id="PF13473"/>
    </source>
</evidence>
<keyword evidence="8" id="KW-1185">Reference proteome</keyword>
<keyword evidence="3 4" id="KW-0732">Signal</keyword>
<comment type="subcellular location">
    <subcellularLocation>
        <location evidence="1">Periplasm</location>
    </subcellularLocation>
</comment>
<dbReference type="Proteomes" id="UP000829494">
    <property type="component" value="Chromosome"/>
</dbReference>
<dbReference type="GeneID" id="66854561"/>
<proteinExistence type="inferred from homology"/>
<dbReference type="InterPro" id="IPR018976">
    <property type="entry name" value="Imelysin-like"/>
</dbReference>